<keyword evidence="2" id="KW-1185">Reference proteome</keyword>
<comment type="caution">
    <text evidence="1">The sequence shown here is derived from an EMBL/GenBank/DDBJ whole genome shotgun (WGS) entry which is preliminary data.</text>
</comment>
<organism evidence="1 2">
    <name type="scientific">Camellia lanceoleosa</name>
    <dbReference type="NCBI Taxonomy" id="1840588"/>
    <lineage>
        <taxon>Eukaryota</taxon>
        <taxon>Viridiplantae</taxon>
        <taxon>Streptophyta</taxon>
        <taxon>Embryophyta</taxon>
        <taxon>Tracheophyta</taxon>
        <taxon>Spermatophyta</taxon>
        <taxon>Magnoliopsida</taxon>
        <taxon>eudicotyledons</taxon>
        <taxon>Gunneridae</taxon>
        <taxon>Pentapetalae</taxon>
        <taxon>asterids</taxon>
        <taxon>Ericales</taxon>
        <taxon>Theaceae</taxon>
        <taxon>Camellia</taxon>
    </lineage>
</organism>
<sequence>MLILVNNFIHGDGCSCVVVNGDVVAQGSQFSLKDVEVVVAQIDLDALEVQYLHDYTEISTTIGLTVNPIINFSGVVGTNVVALGTDVSFDSKTGLHQMQCWIELHQLRPYRVLHPDPVIGDSLLLTYTTGYVAPLLLAASFAGALQSLLLFRKFSAWINPMSGALLLGGGIYTLLDRLFPVTMA</sequence>
<dbReference type="Proteomes" id="UP001060215">
    <property type="component" value="Chromosome 8"/>
</dbReference>
<evidence type="ECO:0000313" key="2">
    <source>
        <dbReference type="Proteomes" id="UP001060215"/>
    </source>
</evidence>
<name>A0ACC0GJ97_9ERIC</name>
<gene>
    <name evidence="1" type="ORF">LOK49_LG09G01037</name>
</gene>
<evidence type="ECO:0000313" key="1">
    <source>
        <dbReference type="EMBL" id="KAI8000547.1"/>
    </source>
</evidence>
<protein>
    <submittedName>
        <fullName evidence="1">Uncharacterized protein</fullName>
    </submittedName>
</protein>
<dbReference type="EMBL" id="CM045765">
    <property type="protein sequence ID" value="KAI8000547.1"/>
    <property type="molecule type" value="Genomic_DNA"/>
</dbReference>
<accession>A0ACC0GJ97</accession>
<reference evidence="1 2" key="1">
    <citation type="journal article" date="2022" name="Plant J.">
        <title>Chromosome-level genome of Camellia lanceoleosa provides a valuable resource for understanding genome evolution and self-incompatibility.</title>
        <authorList>
            <person name="Gong W."/>
            <person name="Xiao S."/>
            <person name="Wang L."/>
            <person name="Liao Z."/>
            <person name="Chang Y."/>
            <person name="Mo W."/>
            <person name="Hu G."/>
            <person name="Li W."/>
            <person name="Zhao G."/>
            <person name="Zhu H."/>
            <person name="Hu X."/>
            <person name="Ji K."/>
            <person name="Xiang X."/>
            <person name="Song Q."/>
            <person name="Yuan D."/>
            <person name="Jin S."/>
            <person name="Zhang L."/>
        </authorList>
    </citation>
    <scope>NUCLEOTIDE SEQUENCE [LARGE SCALE GENOMIC DNA]</scope>
    <source>
        <strain evidence="1">SQ_2022a</strain>
    </source>
</reference>
<proteinExistence type="predicted"/>